<keyword evidence="5" id="KW-0472">Membrane</keyword>
<dbReference type="AlphaFoldDB" id="A0A183IQC3"/>
<keyword evidence="11" id="KW-1185">Reference proteome</keyword>
<dbReference type="Proteomes" id="UP000270296">
    <property type="component" value="Unassembled WGS sequence"/>
</dbReference>
<evidence type="ECO:0000313" key="10">
    <source>
        <dbReference type="EMBL" id="VDP08395.1"/>
    </source>
</evidence>
<dbReference type="Gene3D" id="3.40.50.2300">
    <property type="match status" value="2"/>
</dbReference>
<sequence>MNIVASYGFSSKKLNVHTAIHSLKEKDVRVIVGDFNVTFATIVFCEAYKQQMYGPQYVWVTSGYHDDRWWTKAKRNLSSCSEQQLLEALEGHFVVQFAVVRSDSKKTINGKEKNKLKFRTKSLKTFVLIDLQSKTAAAYQREYAQLCQAMSCNRSAYHGYVYDGIWAIALALEGIIVRYNRIGMRFRPSGRFFNRTLSNKSWERSLMTSLNRLQFEGVTGRMRFEKHARMGKITVAQFQNQVYVPVGEYDTAESMFSIEEEAILWQGMAFDDTD</sequence>
<dbReference type="WBParaSite" id="SBAD_0000605301-mRNA-1">
    <property type="protein sequence ID" value="SBAD_0000605301-mRNA-1"/>
    <property type="gene ID" value="SBAD_0000605301"/>
</dbReference>
<evidence type="ECO:0000256" key="7">
    <source>
        <dbReference type="ARBA" id="ARBA00023180"/>
    </source>
</evidence>
<evidence type="ECO:0000313" key="11">
    <source>
        <dbReference type="Proteomes" id="UP000270296"/>
    </source>
</evidence>
<keyword evidence="8" id="KW-0807">Transducer</keyword>
<name>A0A183IQC3_9BILA</name>
<reference evidence="12" key="1">
    <citation type="submission" date="2016-06" db="UniProtKB">
        <authorList>
            <consortium name="WormBaseParasite"/>
        </authorList>
    </citation>
    <scope>IDENTIFICATION</scope>
</reference>
<keyword evidence="6" id="KW-0675">Receptor</keyword>
<dbReference type="EMBL" id="UZAM01009273">
    <property type="protein sequence ID" value="VDP08395.1"/>
    <property type="molecule type" value="Genomic_DNA"/>
</dbReference>
<dbReference type="InterPro" id="IPR001828">
    <property type="entry name" value="ANF_lig-bd_rcpt"/>
</dbReference>
<evidence type="ECO:0000259" key="9">
    <source>
        <dbReference type="Pfam" id="PF01094"/>
    </source>
</evidence>
<evidence type="ECO:0000256" key="8">
    <source>
        <dbReference type="ARBA" id="ARBA00023224"/>
    </source>
</evidence>
<evidence type="ECO:0000256" key="3">
    <source>
        <dbReference type="ARBA" id="ARBA00022989"/>
    </source>
</evidence>
<keyword evidence="4" id="KW-0297">G-protein coupled receptor</keyword>
<evidence type="ECO:0000256" key="2">
    <source>
        <dbReference type="ARBA" id="ARBA00022692"/>
    </source>
</evidence>
<dbReference type="GO" id="GO:0038039">
    <property type="term" value="C:G protein-coupled receptor heterodimeric complex"/>
    <property type="evidence" value="ECO:0007669"/>
    <property type="project" value="TreeGrafter"/>
</dbReference>
<dbReference type="PRINTS" id="PR01176">
    <property type="entry name" value="GABABRECEPTR"/>
</dbReference>
<reference evidence="10 11" key="2">
    <citation type="submission" date="2018-11" db="EMBL/GenBank/DDBJ databases">
        <authorList>
            <consortium name="Pathogen Informatics"/>
        </authorList>
    </citation>
    <scope>NUCLEOTIDE SEQUENCE [LARGE SCALE GENOMIC DNA]</scope>
</reference>
<keyword evidence="3" id="KW-1133">Transmembrane helix</keyword>
<evidence type="ECO:0000313" key="12">
    <source>
        <dbReference type="WBParaSite" id="SBAD_0000605301-mRNA-1"/>
    </source>
</evidence>
<comment type="subcellular location">
    <subcellularLocation>
        <location evidence="1">Membrane</location>
    </subcellularLocation>
</comment>
<evidence type="ECO:0000256" key="1">
    <source>
        <dbReference type="ARBA" id="ARBA00004370"/>
    </source>
</evidence>
<feature type="domain" description="Receptor ligand binding region" evidence="9">
    <location>
        <begin position="16"/>
        <end position="239"/>
    </location>
</feature>
<dbReference type="InterPro" id="IPR028082">
    <property type="entry name" value="Peripla_BP_I"/>
</dbReference>
<dbReference type="InterPro" id="IPR002455">
    <property type="entry name" value="GPCR3_GABA-B"/>
</dbReference>
<dbReference type="GO" id="GO:0004965">
    <property type="term" value="F:G protein-coupled GABA receptor activity"/>
    <property type="evidence" value="ECO:0007669"/>
    <property type="project" value="InterPro"/>
</dbReference>
<dbReference type="Pfam" id="PF01094">
    <property type="entry name" value="ANF_receptor"/>
    <property type="match status" value="1"/>
</dbReference>
<organism evidence="12">
    <name type="scientific">Soboliphyme baturini</name>
    <dbReference type="NCBI Taxonomy" id="241478"/>
    <lineage>
        <taxon>Eukaryota</taxon>
        <taxon>Metazoa</taxon>
        <taxon>Ecdysozoa</taxon>
        <taxon>Nematoda</taxon>
        <taxon>Enoplea</taxon>
        <taxon>Dorylaimia</taxon>
        <taxon>Dioctophymatida</taxon>
        <taxon>Dioctophymatoidea</taxon>
        <taxon>Soboliphymatidae</taxon>
        <taxon>Soboliphyme</taxon>
    </lineage>
</organism>
<dbReference type="PANTHER" id="PTHR10519">
    <property type="entry name" value="GABA-B RECEPTOR"/>
    <property type="match status" value="1"/>
</dbReference>
<evidence type="ECO:0000256" key="4">
    <source>
        <dbReference type="ARBA" id="ARBA00023040"/>
    </source>
</evidence>
<proteinExistence type="predicted"/>
<gene>
    <name evidence="10" type="ORF">SBAD_LOCUS5820</name>
</gene>
<protein>
    <submittedName>
        <fullName evidence="12">ANF_receptor domain-containing protein</fullName>
    </submittedName>
</protein>
<dbReference type="SUPFAM" id="SSF53822">
    <property type="entry name" value="Periplasmic binding protein-like I"/>
    <property type="match status" value="1"/>
</dbReference>
<dbReference type="GO" id="GO:0007214">
    <property type="term" value="P:gamma-aminobutyric acid signaling pathway"/>
    <property type="evidence" value="ECO:0007669"/>
    <property type="project" value="TreeGrafter"/>
</dbReference>
<dbReference type="OrthoDB" id="2150267at2759"/>
<accession>A0A183IQC3</accession>
<keyword evidence="2" id="KW-0812">Transmembrane</keyword>
<keyword evidence="7" id="KW-0325">Glycoprotein</keyword>
<evidence type="ECO:0000256" key="5">
    <source>
        <dbReference type="ARBA" id="ARBA00023136"/>
    </source>
</evidence>
<evidence type="ECO:0000256" key="6">
    <source>
        <dbReference type="ARBA" id="ARBA00023170"/>
    </source>
</evidence>
<dbReference type="PANTHER" id="PTHR10519:SF74">
    <property type="entry name" value="GAMMA-AMINOBUTYRIC ACID TYPE B RECEPTOR SUBUNIT 2"/>
    <property type="match status" value="1"/>
</dbReference>